<dbReference type="EC" id="2.7.13.3" evidence="2"/>
<dbReference type="PROSITE" id="PS50109">
    <property type="entry name" value="HIS_KIN"/>
    <property type="match status" value="1"/>
</dbReference>
<comment type="catalytic activity">
    <reaction evidence="1">
        <text>ATP + protein L-histidine = ADP + protein N-phospho-L-histidine.</text>
        <dbReference type="EC" id="2.7.13.3"/>
    </reaction>
</comment>
<dbReference type="InterPro" id="IPR036097">
    <property type="entry name" value="HisK_dim/P_sf"/>
</dbReference>
<dbReference type="PRINTS" id="PR00344">
    <property type="entry name" value="BCTRLSENSOR"/>
</dbReference>
<dbReference type="PANTHER" id="PTHR43304:SF1">
    <property type="entry name" value="PAC DOMAIN-CONTAINING PROTEIN"/>
    <property type="match status" value="1"/>
</dbReference>
<protein>
    <recommendedName>
        <fullName evidence="2">histidine kinase</fullName>
        <ecNumber evidence="2">2.7.13.3</ecNumber>
    </recommendedName>
</protein>
<dbReference type="InterPro" id="IPR035965">
    <property type="entry name" value="PAS-like_dom_sf"/>
</dbReference>
<dbReference type="Pfam" id="PF02518">
    <property type="entry name" value="HATPase_c"/>
    <property type="match status" value="1"/>
</dbReference>
<name>A0ABM8E8A0_9HYPH</name>
<evidence type="ECO:0000256" key="3">
    <source>
        <dbReference type="ARBA" id="ARBA00022553"/>
    </source>
</evidence>
<dbReference type="PROSITE" id="PS50113">
    <property type="entry name" value="PAC"/>
    <property type="match status" value="2"/>
</dbReference>
<dbReference type="InterPro" id="IPR003594">
    <property type="entry name" value="HATPase_dom"/>
</dbReference>
<feature type="domain" description="PAC" evidence="8">
    <location>
        <begin position="77"/>
        <end position="128"/>
    </location>
</feature>
<keyword evidence="5" id="KW-0418">Kinase</keyword>
<evidence type="ECO:0000259" key="7">
    <source>
        <dbReference type="PROSITE" id="PS50112"/>
    </source>
</evidence>
<dbReference type="PANTHER" id="PTHR43304">
    <property type="entry name" value="PHYTOCHROME-LIKE PROTEIN CPH1"/>
    <property type="match status" value="1"/>
</dbReference>
<evidence type="ECO:0000313" key="9">
    <source>
        <dbReference type="EMBL" id="BDV34202.1"/>
    </source>
</evidence>
<dbReference type="Gene3D" id="1.10.287.130">
    <property type="match status" value="1"/>
</dbReference>
<dbReference type="InterPro" id="IPR000014">
    <property type="entry name" value="PAS"/>
</dbReference>
<organism evidence="9 10">
    <name type="scientific">Methylocystis iwaonis</name>
    <dbReference type="NCBI Taxonomy" id="2885079"/>
    <lineage>
        <taxon>Bacteria</taxon>
        <taxon>Pseudomonadati</taxon>
        <taxon>Pseudomonadota</taxon>
        <taxon>Alphaproteobacteria</taxon>
        <taxon>Hyphomicrobiales</taxon>
        <taxon>Methylocystaceae</taxon>
        <taxon>Methylocystis</taxon>
    </lineage>
</organism>
<dbReference type="Gene3D" id="3.30.450.20">
    <property type="entry name" value="PAS domain"/>
    <property type="match status" value="2"/>
</dbReference>
<sequence>MMAACVDAMPGAIASFRFSPDGTGCFPYGSANFEDIFGFSPEESKADLATMRARIHPDDVARIDAAIAASAEHLTKYHEEYRFLHPVRGAIWIEVHSMPNREPDGSIIWHGYVCDITARKRAEEELRLSEARHRAFFDANLIGVCYANAKDATIVEANDRYLQMLGYTREDLNAGRINWRDLTPPEYRVMNDAAIVELIETGKNERPTEKEYFRKDGSRLPVLVARALLDRHTLDGVAFILDISELKEKEARLREAHRGQLAMMRSMALGIAHEINQPLAATVAYLRVLPRLLELAPEKRPASVLDTVNNTVAQVMRAGEIVSRLRSFIAHGEPDKVRANMHGLILEAMETILSVAKEKKIAVTLDLCAASDEVLADRVQIVQVLINLMRNAKEAMEPVSERRLVISTRSTDADIRVDIADTGVGLTEKRRSDLFVPFATTKPSGMGVGLSISREIIEAHHGRIWAEGNPEGRGAIFSFTLPLVGDEAERLNDEIEAGGIYARG</sequence>
<gene>
    <name evidence="9" type="ORF">SS37A_17310</name>
</gene>
<keyword evidence="10" id="KW-1185">Reference proteome</keyword>
<keyword evidence="4" id="KW-0808">Transferase</keyword>
<dbReference type="Pfam" id="PF08447">
    <property type="entry name" value="PAS_3"/>
    <property type="match status" value="1"/>
</dbReference>
<feature type="domain" description="Histidine kinase" evidence="6">
    <location>
        <begin position="270"/>
        <end position="485"/>
    </location>
</feature>
<evidence type="ECO:0000313" key="10">
    <source>
        <dbReference type="Proteomes" id="UP001317629"/>
    </source>
</evidence>
<evidence type="ECO:0000259" key="8">
    <source>
        <dbReference type="PROSITE" id="PS50113"/>
    </source>
</evidence>
<dbReference type="SUPFAM" id="SSF55874">
    <property type="entry name" value="ATPase domain of HSP90 chaperone/DNA topoisomerase II/histidine kinase"/>
    <property type="match status" value="1"/>
</dbReference>
<dbReference type="SUPFAM" id="SSF47384">
    <property type="entry name" value="Homodimeric domain of signal transducing histidine kinase"/>
    <property type="match status" value="1"/>
</dbReference>
<dbReference type="InterPro" id="IPR003661">
    <property type="entry name" value="HisK_dim/P_dom"/>
</dbReference>
<dbReference type="InterPro" id="IPR052162">
    <property type="entry name" value="Sensor_kinase/Photoreceptor"/>
</dbReference>
<dbReference type="Pfam" id="PF13426">
    <property type="entry name" value="PAS_9"/>
    <property type="match status" value="1"/>
</dbReference>
<feature type="domain" description="PAC" evidence="8">
    <location>
        <begin position="206"/>
        <end position="255"/>
    </location>
</feature>
<dbReference type="SMART" id="SM00091">
    <property type="entry name" value="PAS"/>
    <property type="match status" value="2"/>
</dbReference>
<evidence type="ECO:0000256" key="2">
    <source>
        <dbReference type="ARBA" id="ARBA00012438"/>
    </source>
</evidence>
<dbReference type="InterPro" id="IPR000700">
    <property type="entry name" value="PAS-assoc_C"/>
</dbReference>
<dbReference type="Gene3D" id="3.30.565.10">
    <property type="entry name" value="Histidine kinase-like ATPase, C-terminal domain"/>
    <property type="match status" value="1"/>
</dbReference>
<dbReference type="PROSITE" id="PS50112">
    <property type="entry name" value="PAS"/>
    <property type="match status" value="1"/>
</dbReference>
<reference evidence="9 10" key="1">
    <citation type="journal article" date="2023" name="Int. J. Syst. Evol. Microbiol.">
        <title>Methylocystis iwaonis sp. nov., a type II methane-oxidizing bacterium from surface soil of a rice paddy field in Japan, and emended description of the genus Methylocystis (ex Whittenbury et al. 1970) Bowman et al. 1993.</title>
        <authorList>
            <person name="Kaise H."/>
            <person name="Sawadogo J.B."/>
            <person name="Alam M.S."/>
            <person name="Ueno C."/>
            <person name="Dianou D."/>
            <person name="Shinjo R."/>
            <person name="Asakawa S."/>
        </authorList>
    </citation>
    <scope>NUCLEOTIDE SEQUENCE [LARGE SCALE GENOMIC DNA]</scope>
    <source>
        <strain evidence="9 10">SS37A-Re</strain>
    </source>
</reference>
<evidence type="ECO:0000256" key="5">
    <source>
        <dbReference type="ARBA" id="ARBA00022777"/>
    </source>
</evidence>
<evidence type="ECO:0000256" key="1">
    <source>
        <dbReference type="ARBA" id="ARBA00000085"/>
    </source>
</evidence>
<dbReference type="SMART" id="SM00387">
    <property type="entry name" value="HATPase_c"/>
    <property type="match status" value="1"/>
</dbReference>
<dbReference type="RefSeq" id="WP_281931843.1">
    <property type="nucleotide sequence ID" value="NZ_AP027142.1"/>
</dbReference>
<proteinExistence type="predicted"/>
<dbReference type="CDD" id="cd00082">
    <property type="entry name" value="HisKA"/>
    <property type="match status" value="1"/>
</dbReference>
<dbReference type="InterPro" id="IPR013655">
    <property type="entry name" value="PAS_fold_3"/>
</dbReference>
<accession>A0ABM8E8A0</accession>
<dbReference type="InterPro" id="IPR036890">
    <property type="entry name" value="HATPase_C_sf"/>
</dbReference>
<feature type="domain" description="PAS" evidence="7">
    <location>
        <begin position="18"/>
        <end position="74"/>
    </location>
</feature>
<dbReference type="InterPro" id="IPR004358">
    <property type="entry name" value="Sig_transdc_His_kin-like_C"/>
</dbReference>
<dbReference type="SUPFAM" id="SSF55785">
    <property type="entry name" value="PYP-like sensor domain (PAS domain)"/>
    <property type="match status" value="2"/>
</dbReference>
<dbReference type="NCBIfam" id="TIGR00229">
    <property type="entry name" value="sensory_box"/>
    <property type="match status" value="2"/>
</dbReference>
<dbReference type="EMBL" id="AP027142">
    <property type="protein sequence ID" value="BDV34202.1"/>
    <property type="molecule type" value="Genomic_DNA"/>
</dbReference>
<dbReference type="InterPro" id="IPR005467">
    <property type="entry name" value="His_kinase_dom"/>
</dbReference>
<dbReference type="Proteomes" id="UP001317629">
    <property type="component" value="Chromosome"/>
</dbReference>
<evidence type="ECO:0000256" key="4">
    <source>
        <dbReference type="ARBA" id="ARBA00022679"/>
    </source>
</evidence>
<evidence type="ECO:0000259" key="6">
    <source>
        <dbReference type="PROSITE" id="PS50109"/>
    </source>
</evidence>
<keyword evidence="3" id="KW-0597">Phosphoprotein</keyword>
<dbReference type="CDD" id="cd00130">
    <property type="entry name" value="PAS"/>
    <property type="match status" value="2"/>
</dbReference>